<proteinExistence type="predicted"/>
<keyword evidence="2" id="KW-1185">Reference proteome</keyword>
<protein>
    <submittedName>
        <fullName evidence="1">Uncharacterized protein</fullName>
    </submittedName>
</protein>
<evidence type="ECO:0000313" key="2">
    <source>
        <dbReference type="Proteomes" id="UP001283361"/>
    </source>
</evidence>
<comment type="caution">
    <text evidence="1">The sequence shown here is derived from an EMBL/GenBank/DDBJ whole genome shotgun (WGS) entry which is preliminary data.</text>
</comment>
<evidence type="ECO:0000313" key="1">
    <source>
        <dbReference type="EMBL" id="KAK3781596.1"/>
    </source>
</evidence>
<dbReference type="EMBL" id="JAWDGP010002620">
    <property type="protein sequence ID" value="KAK3781596.1"/>
    <property type="molecule type" value="Genomic_DNA"/>
</dbReference>
<dbReference type="AlphaFoldDB" id="A0AAE1A6L0"/>
<sequence>MQSGDRSLLNTSICDKRSVSFNHRGPAIRARHCTVTEETFPTSPLPPKPSGAPLLQTFFCLPFCTQVGPSLVSPSPLATYKEVLVSFLAAGRPIGTISKRPAKRGNKF</sequence>
<reference evidence="1" key="1">
    <citation type="journal article" date="2023" name="G3 (Bethesda)">
        <title>A reference genome for the long-term kleptoplast-retaining sea slug Elysia crispata morphotype clarki.</title>
        <authorList>
            <person name="Eastman K.E."/>
            <person name="Pendleton A.L."/>
            <person name="Shaikh M.A."/>
            <person name="Suttiyut T."/>
            <person name="Ogas R."/>
            <person name="Tomko P."/>
            <person name="Gavelis G."/>
            <person name="Widhalm J.R."/>
            <person name="Wisecaver J.H."/>
        </authorList>
    </citation>
    <scope>NUCLEOTIDE SEQUENCE</scope>
    <source>
        <strain evidence="1">ECLA1</strain>
    </source>
</reference>
<name>A0AAE1A6L0_9GAST</name>
<accession>A0AAE1A6L0</accession>
<organism evidence="1 2">
    <name type="scientific">Elysia crispata</name>
    <name type="common">lettuce slug</name>
    <dbReference type="NCBI Taxonomy" id="231223"/>
    <lineage>
        <taxon>Eukaryota</taxon>
        <taxon>Metazoa</taxon>
        <taxon>Spiralia</taxon>
        <taxon>Lophotrochozoa</taxon>
        <taxon>Mollusca</taxon>
        <taxon>Gastropoda</taxon>
        <taxon>Heterobranchia</taxon>
        <taxon>Euthyneura</taxon>
        <taxon>Panpulmonata</taxon>
        <taxon>Sacoglossa</taxon>
        <taxon>Placobranchoidea</taxon>
        <taxon>Plakobranchidae</taxon>
        <taxon>Elysia</taxon>
    </lineage>
</organism>
<dbReference type="Proteomes" id="UP001283361">
    <property type="component" value="Unassembled WGS sequence"/>
</dbReference>
<gene>
    <name evidence="1" type="ORF">RRG08_006992</name>
</gene>